<accession>A0A151AJ31</accession>
<dbReference type="Proteomes" id="UP000075321">
    <property type="component" value="Unassembled WGS sequence"/>
</dbReference>
<dbReference type="AlphaFoldDB" id="A0A151AJ31"/>
<proteinExistence type="predicted"/>
<evidence type="ECO:0000313" key="1">
    <source>
        <dbReference type="EMBL" id="KYH27614.1"/>
    </source>
</evidence>
<dbReference type="EMBL" id="LTAZ01000001">
    <property type="protein sequence ID" value="KYH27614.1"/>
    <property type="molecule type" value="Genomic_DNA"/>
</dbReference>
<keyword evidence="2" id="KW-1185">Reference proteome</keyword>
<gene>
    <name evidence="1" type="ORF">HAPAU_02820</name>
</gene>
<sequence length="262" mass="27953">MDRRTFLATAGVAFGLSTGVTSGAFPDDRPSLRLYSPASQLAADGTPLADESVVAAWAEPTASNRDASRGDPVSYDGRIPLISVDDRVAGIGSMLVADPGRQGGHTTSARSNARALLSLWNALLNGEHVGWDASHDQYWTLDAFGRFRSRAEREGYTIDSIDVIDDGRLADVSGLVVTTPPRTFDPEELDAIAAFVDDGGALFLHDQANFHGLDETDNLNAIAERLDIAFRFNADEVTDDASNAGASFDVLTTAYDPDLFGV</sequence>
<protein>
    <submittedName>
        <fullName evidence="1">Uncharacterized protein</fullName>
    </submittedName>
</protein>
<evidence type="ECO:0000313" key="2">
    <source>
        <dbReference type="Proteomes" id="UP000075321"/>
    </source>
</evidence>
<comment type="caution">
    <text evidence="1">The sequence shown here is derived from an EMBL/GenBank/DDBJ whole genome shotgun (WGS) entry which is preliminary data.</text>
</comment>
<dbReference type="PATRIC" id="fig|1008153.3.peg.285"/>
<organism evidence="1 2">
    <name type="scientific">Halalkalicoccus paucihalophilus</name>
    <dbReference type="NCBI Taxonomy" id="1008153"/>
    <lineage>
        <taxon>Archaea</taxon>
        <taxon>Methanobacteriati</taxon>
        <taxon>Methanobacteriota</taxon>
        <taxon>Stenosarchaea group</taxon>
        <taxon>Halobacteria</taxon>
        <taxon>Halobacteriales</taxon>
        <taxon>Halococcaceae</taxon>
        <taxon>Halalkalicoccus</taxon>
    </lineage>
</organism>
<dbReference type="OrthoDB" id="3327at2157"/>
<reference evidence="1 2" key="1">
    <citation type="submission" date="2016-02" db="EMBL/GenBank/DDBJ databases">
        <title>Genome sequence of Halalkalicoccus paucihalophilus DSM 24557.</title>
        <authorList>
            <person name="Poehlein A."/>
            <person name="Daniel R."/>
        </authorList>
    </citation>
    <scope>NUCLEOTIDE SEQUENCE [LARGE SCALE GENOMIC DNA]</scope>
    <source>
        <strain evidence="1 2">DSM 24557</strain>
    </source>
</reference>
<name>A0A151AJ31_9EURY</name>
<dbReference type="RefSeq" id="WP_066378580.1">
    <property type="nucleotide sequence ID" value="NZ_LTAZ01000001.1"/>
</dbReference>